<reference evidence="1" key="1">
    <citation type="submission" date="2021-06" db="EMBL/GenBank/DDBJ databases">
        <authorList>
            <person name="Rolland C."/>
        </authorList>
    </citation>
    <scope>NUCLEOTIDE SEQUENCE</scope>
    <source>
        <strain evidence="1">347.936635</strain>
    </source>
</reference>
<protein>
    <submittedName>
        <fullName evidence="1">Uncharacterized protein</fullName>
    </submittedName>
</protein>
<organism evidence="1">
    <name type="scientific">Clandestinovirus</name>
    <dbReference type="NCBI Taxonomy" id="2831644"/>
    <lineage>
        <taxon>Viruses</taxon>
    </lineage>
</organism>
<evidence type="ECO:0000313" key="1">
    <source>
        <dbReference type="EMBL" id="QYA18830.1"/>
    </source>
</evidence>
<dbReference type="EMBL" id="MZ420154">
    <property type="protein sequence ID" value="QYA18830.1"/>
    <property type="molecule type" value="Genomic_DNA"/>
</dbReference>
<proteinExistence type="predicted"/>
<sequence>MYKLTIERTDTSGDPKHVHLDIVMQDSLTISIQPQQLSVNGQMVPFEQQSFAPFSEHMAPGSNQVVEHLHDILRTLDTAQDLDNEENRMAMRTEGIGKLKTLIETSDLQLLSETGPFPFQVLNEILCHLYLACAHKDISLEDGKNVYRCIQFKILQSIGDWAATMLRYGHWVNNDISLTDNLEELLVECVSELSYQHFTALMVQENSYVPYQSEEWNIGRINRCTENVFEYWVSLVFPLLNRLSDTDKLEMLLPNINNLCNIYQSTQDYGLISKVKFAKWTIEVNRQTFSPQLEDAPEIHSSMDPDTNNQHVMETQSLESEVEMYSVDNEEREPATPADALDELSDIAEDNHRLRDLIVPSNVTLADLVANGLLHDYDVIYPFRSTKWLGILRKTTTYDDGTEAPPTITDAEYDHIHYETPDSWLNRITLLKACGLVPEDYPRTTMPRGVHFSGWANCYIKDKETRELVSLKTLKKKLTTITNE</sequence>
<name>A0A8F8PMT3_9VIRU</name>
<gene>
    <name evidence="1" type="ORF">KOM_12_562</name>
</gene>
<accession>A0A8F8PMT3</accession>